<dbReference type="InterPro" id="IPR008266">
    <property type="entry name" value="Tyr_kinase_AS"/>
</dbReference>
<dbReference type="GO" id="GO:0005829">
    <property type="term" value="C:cytosol"/>
    <property type="evidence" value="ECO:0007669"/>
    <property type="project" value="TreeGrafter"/>
</dbReference>
<dbReference type="GO" id="GO:0004674">
    <property type="term" value="F:protein serine/threonine kinase activity"/>
    <property type="evidence" value="ECO:0007669"/>
    <property type="project" value="UniProtKB-KW"/>
</dbReference>
<protein>
    <recommendedName>
        <fullName evidence="2">non-specific serine/threonine protein kinase</fullName>
        <ecNumber evidence="2">2.7.11.1</ecNumber>
    </recommendedName>
</protein>
<sequence length="202" mass="23463">MIKLLKLSEGSEADIYIQKILGVEMIIKYRRKKPYLITDIDEDLRKHRTKKEAKMMSLAHSNGVNCPIPMVISNYSIYMNYIKGSSLNKVLDKIKDSEFFEVGKLLFLLHKAGIVHNDFTPANVILEGEQFWLIDFGLAELSSNAEERAIDLLLMKRSVNKKQYLYFAKGYSESNPFSEEVNNRLALMERRGRYQDRSLNMK</sequence>
<evidence type="ECO:0000256" key="2">
    <source>
        <dbReference type="ARBA" id="ARBA00012513"/>
    </source>
</evidence>
<dbReference type="InterPro" id="IPR022495">
    <property type="entry name" value="Bud32"/>
</dbReference>
<dbReference type="AlphaFoldDB" id="A0A218NNF3"/>
<dbReference type="PANTHER" id="PTHR12209">
    <property type="entry name" value="NON-SPECIFIC SERINE/THREONINE PROTEIN KINASE"/>
    <property type="match status" value="1"/>
</dbReference>
<dbReference type="EC" id="2.7.11.1" evidence="2"/>
<evidence type="ECO:0000313" key="12">
    <source>
        <dbReference type="EMBL" id="ASI14008.1"/>
    </source>
</evidence>
<dbReference type="Pfam" id="PF01163">
    <property type="entry name" value="RIO1"/>
    <property type="match status" value="1"/>
</dbReference>
<evidence type="ECO:0000256" key="6">
    <source>
        <dbReference type="ARBA" id="ARBA00022741"/>
    </source>
</evidence>
<keyword evidence="3" id="KW-0723">Serine/threonine-protein kinase</keyword>
<dbReference type="InterPro" id="IPR011009">
    <property type="entry name" value="Kinase-like_dom_sf"/>
</dbReference>
<evidence type="ECO:0000259" key="11">
    <source>
        <dbReference type="PROSITE" id="PS50011"/>
    </source>
</evidence>
<comment type="similarity">
    <text evidence="1">Belongs to the protein kinase superfamily. BUD32 family.</text>
</comment>
<dbReference type="InterPro" id="IPR018934">
    <property type="entry name" value="RIO_dom"/>
</dbReference>
<dbReference type="PROSITE" id="PS50011">
    <property type="entry name" value="PROTEIN_KINASE_DOM"/>
    <property type="match status" value="1"/>
</dbReference>
<evidence type="ECO:0000256" key="7">
    <source>
        <dbReference type="ARBA" id="ARBA00022777"/>
    </source>
</evidence>
<keyword evidence="5" id="KW-0819">tRNA processing</keyword>
<gene>
    <name evidence="12" type="ORF">Mia14_0708</name>
</gene>
<dbReference type="NCBIfam" id="TIGR03724">
    <property type="entry name" value="arch_bud32"/>
    <property type="match status" value="1"/>
</dbReference>
<evidence type="ECO:0000256" key="10">
    <source>
        <dbReference type="ARBA" id="ARBA00048679"/>
    </source>
</evidence>
<dbReference type="RefSeq" id="WP_088820270.1">
    <property type="nucleotide sequence ID" value="NZ_CP019964.1"/>
</dbReference>
<keyword evidence="7" id="KW-0418">Kinase</keyword>
<dbReference type="EMBL" id="CP019964">
    <property type="protein sequence ID" value="ASI14008.1"/>
    <property type="molecule type" value="Genomic_DNA"/>
</dbReference>
<accession>A0A218NNF3</accession>
<keyword evidence="8" id="KW-0067">ATP-binding</keyword>
<feature type="domain" description="Protein kinase" evidence="11">
    <location>
        <begin position="1"/>
        <end position="202"/>
    </location>
</feature>
<reference evidence="12 13" key="1">
    <citation type="journal article" date="2017" name="Nat. Commun.">
        <title>'ARMAN' archaea depend on association with euryarchaeal host in culture and in situ.</title>
        <authorList>
            <person name="Golyshina O."/>
            <person name="Toshchakov S."/>
            <person name="Makarova K."/>
            <person name="Gavrilov S."/>
            <person name="Korzhenkov A."/>
            <person name="La Cono V."/>
            <person name="Arcadi E."/>
            <person name="Nechitaylo T."/>
            <person name="Ferrer M."/>
            <person name="Kublanov I."/>
            <person name="Wolf Y."/>
            <person name="Yakimov M."/>
            <person name="Golyshin P."/>
            <person name="Slesarev A."/>
            <person name="Kozyavkin S."/>
        </authorList>
    </citation>
    <scope>NUCLEOTIDE SEQUENCE [LARGE SCALE GENOMIC DNA]</scope>
    <source>
        <strain evidence="12 13">Mia14</strain>
    </source>
</reference>
<dbReference type="SUPFAM" id="SSF56112">
    <property type="entry name" value="Protein kinase-like (PK-like)"/>
    <property type="match status" value="1"/>
</dbReference>
<dbReference type="OrthoDB" id="31344at2157"/>
<dbReference type="Gene3D" id="3.30.200.20">
    <property type="entry name" value="Phosphorylase Kinase, domain 1"/>
    <property type="match status" value="1"/>
</dbReference>
<dbReference type="Gene3D" id="1.10.510.10">
    <property type="entry name" value="Transferase(Phosphotransferase) domain 1"/>
    <property type="match status" value="1"/>
</dbReference>
<dbReference type="KEGG" id="marh:Mia14_0708"/>
<dbReference type="GeneID" id="33314260"/>
<dbReference type="PANTHER" id="PTHR12209:SF0">
    <property type="entry name" value="EKC_KEOPS COMPLEX SUBUNIT TP53RK"/>
    <property type="match status" value="1"/>
</dbReference>
<dbReference type="GO" id="GO:0005524">
    <property type="term" value="F:ATP binding"/>
    <property type="evidence" value="ECO:0007669"/>
    <property type="project" value="UniProtKB-KW"/>
</dbReference>
<dbReference type="Proteomes" id="UP000197679">
    <property type="component" value="Chromosome"/>
</dbReference>
<dbReference type="GO" id="GO:0008033">
    <property type="term" value="P:tRNA processing"/>
    <property type="evidence" value="ECO:0007669"/>
    <property type="project" value="UniProtKB-KW"/>
</dbReference>
<proteinExistence type="inferred from homology"/>
<evidence type="ECO:0000256" key="4">
    <source>
        <dbReference type="ARBA" id="ARBA00022679"/>
    </source>
</evidence>
<evidence type="ECO:0000256" key="9">
    <source>
        <dbReference type="ARBA" id="ARBA00047899"/>
    </source>
</evidence>
<comment type="catalytic activity">
    <reaction evidence="10">
        <text>L-seryl-[protein] + ATP = O-phospho-L-seryl-[protein] + ADP + H(+)</text>
        <dbReference type="Rhea" id="RHEA:17989"/>
        <dbReference type="Rhea" id="RHEA-COMP:9863"/>
        <dbReference type="Rhea" id="RHEA-COMP:11604"/>
        <dbReference type="ChEBI" id="CHEBI:15378"/>
        <dbReference type="ChEBI" id="CHEBI:29999"/>
        <dbReference type="ChEBI" id="CHEBI:30616"/>
        <dbReference type="ChEBI" id="CHEBI:83421"/>
        <dbReference type="ChEBI" id="CHEBI:456216"/>
        <dbReference type="EC" id="2.7.11.1"/>
    </reaction>
</comment>
<evidence type="ECO:0000313" key="13">
    <source>
        <dbReference type="Proteomes" id="UP000197679"/>
    </source>
</evidence>
<evidence type="ECO:0000256" key="5">
    <source>
        <dbReference type="ARBA" id="ARBA00022694"/>
    </source>
</evidence>
<comment type="catalytic activity">
    <reaction evidence="9">
        <text>L-threonyl-[protein] + ATP = O-phospho-L-threonyl-[protein] + ADP + H(+)</text>
        <dbReference type="Rhea" id="RHEA:46608"/>
        <dbReference type="Rhea" id="RHEA-COMP:11060"/>
        <dbReference type="Rhea" id="RHEA-COMP:11605"/>
        <dbReference type="ChEBI" id="CHEBI:15378"/>
        <dbReference type="ChEBI" id="CHEBI:30013"/>
        <dbReference type="ChEBI" id="CHEBI:30616"/>
        <dbReference type="ChEBI" id="CHEBI:61977"/>
        <dbReference type="ChEBI" id="CHEBI:456216"/>
        <dbReference type="EC" id="2.7.11.1"/>
    </reaction>
</comment>
<keyword evidence="6" id="KW-0547">Nucleotide-binding</keyword>
<evidence type="ECO:0000256" key="1">
    <source>
        <dbReference type="ARBA" id="ARBA00010630"/>
    </source>
</evidence>
<keyword evidence="13" id="KW-1185">Reference proteome</keyword>
<evidence type="ECO:0000256" key="8">
    <source>
        <dbReference type="ARBA" id="ARBA00022840"/>
    </source>
</evidence>
<name>A0A218NNF3_9ARCH</name>
<dbReference type="InterPro" id="IPR000719">
    <property type="entry name" value="Prot_kinase_dom"/>
</dbReference>
<dbReference type="PROSITE" id="PS00109">
    <property type="entry name" value="PROTEIN_KINASE_TYR"/>
    <property type="match status" value="1"/>
</dbReference>
<organism evidence="12 13">
    <name type="scientific">Candidatus Mancarchaeum acidiphilum</name>
    <dbReference type="NCBI Taxonomy" id="1920749"/>
    <lineage>
        <taxon>Archaea</taxon>
        <taxon>Candidatus Micrarchaeota</taxon>
        <taxon>Candidatus Mancarchaeum</taxon>
    </lineage>
</organism>
<keyword evidence="4" id="KW-0808">Transferase</keyword>
<evidence type="ECO:0000256" key="3">
    <source>
        <dbReference type="ARBA" id="ARBA00022527"/>
    </source>
</evidence>